<reference evidence="2 3" key="1">
    <citation type="journal article" date="2018" name="Mol. Biol. Evol.">
        <title>Broad Genomic Sampling Reveals a Smut Pathogenic Ancestry of the Fungal Clade Ustilaginomycotina.</title>
        <authorList>
            <person name="Kijpornyongpan T."/>
            <person name="Mondo S.J."/>
            <person name="Barry K."/>
            <person name="Sandor L."/>
            <person name="Lee J."/>
            <person name="Lipzen A."/>
            <person name="Pangilinan J."/>
            <person name="LaButti K."/>
            <person name="Hainaut M."/>
            <person name="Henrissat B."/>
            <person name="Grigoriev I.V."/>
            <person name="Spatafora J.W."/>
            <person name="Aime M.C."/>
        </authorList>
    </citation>
    <scope>NUCLEOTIDE SEQUENCE [LARGE SCALE GENOMIC DNA]</scope>
    <source>
        <strain evidence="2 3">MCA 3882</strain>
    </source>
</reference>
<protein>
    <submittedName>
        <fullName evidence="2">Uncharacterized protein</fullName>
    </submittedName>
</protein>
<feature type="chain" id="PRO_5016458602" evidence="1">
    <location>
        <begin position="23"/>
        <end position="198"/>
    </location>
</feature>
<keyword evidence="1" id="KW-0732">Signal</keyword>
<name>A0A316VCI3_9BASI</name>
<gene>
    <name evidence="2" type="ORF">FA14DRAFT_184593</name>
</gene>
<dbReference type="InParanoid" id="A0A316VCI3"/>
<sequence length="198" mass="23112">MSSLTVSLLIFSALFASSVVVCMDPPLPKVYTRPISPGKTPEEHAEKVKKAKIERDQNYNRLWKGANIHWSYEESVEAAEKAGVGPGNTHHKEWIKKYGEQQRAQHNFKRHKRMSKILKDHSEVSKALYERSRALKRIPSHIQSQMDQLKNKGKHDQRLKEDHDYEFYVKRRKRNQESDVLSGVIFANEIFLEKHGHQ</sequence>
<keyword evidence="3" id="KW-1185">Reference proteome</keyword>
<evidence type="ECO:0000256" key="1">
    <source>
        <dbReference type="SAM" id="SignalP"/>
    </source>
</evidence>
<dbReference type="AlphaFoldDB" id="A0A316VCI3"/>
<dbReference type="RefSeq" id="XP_025355679.1">
    <property type="nucleotide sequence ID" value="XM_025501398.1"/>
</dbReference>
<dbReference type="GeneID" id="37023179"/>
<organism evidence="2 3">
    <name type="scientific">Meira miltonrushii</name>
    <dbReference type="NCBI Taxonomy" id="1280837"/>
    <lineage>
        <taxon>Eukaryota</taxon>
        <taxon>Fungi</taxon>
        <taxon>Dikarya</taxon>
        <taxon>Basidiomycota</taxon>
        <taxon>Ustilaginomycotina</taxon>
        <taxon>Exobasidiomycetes</taxon>
        <taxon>Exobasidiales</taxon>
        <taxon>Brachybasidiaceae</taxon>
        <taxon>Meira</taxon>
    </lineage>
</organism>
<accession>A0A316VCI3</accession>
<feature type="signal peptide" evidence="1">
    <location>
        <begin position="1"/>
        <end position="22"/>
    </location>
</feature>
<evidence type="ECO:0000313" key="3">
    <source>
        <dbReference type="Proteomes" id="UP000245771"/>
    </source>
</evidence>
<dbReference type="EMBL" id="KZ819603">
    <property type="protein sequence ID" value="PWN35377.1"/>
    <property type="molecule type" value="Genomic_DNA"/>
</dbReference>
<dbReference type="Proteomes" id="UP000245771">
    <property type="component" value="Unassembled WGS sequence"/>
</dbReference>
<proteinExistence type="predicted"/>
<evidence type="ECO:0000313" key="2">
    <source>
        <dbReference type="EMBL" id="PWN35377.1"/>
    </source>
</evidence>